<evidence type="ECO:0000259" key="3">
    <source>
        <dbReference type="Pfam" id="PF05683"/>
    </source>
</evidence>
<reference evidence="4 5" key="1">
    <citation type="submission" date="2016-11" db="EMBL/GenBank/DDBJ databases">
        <authorList>
            <person name="Jaros S."/>
            <person name="Januszkiewicz K."/>
            <person name="Wedrychowicz H."/>
        </authorList>
    </citation>
    <scope>NUCLEOTIDE SEQUENCE [LARGE SCALE GENOMIC DNA]</scope>
    <source>
        <strain evidence="4 5">DSM 21758</strain>
    </source>
</reference>
<sequence length="185" mass="20244">MEKKLQTPLTMEKVKGLKAGDTILLSGTIYTARDAAHKRLVELLDEGKELPLNLENQIIYYVGPTPAKPGKIIGSAGPTTSYRMDSYAPRLLDLGLKGMIGKGYRGEEVVNSMIKNGAIYFGAIGGVGALIAKSIEKSEIIAYEDLGAEAIRKLNVKDFPLIVIIDSEGNDLYKIGQQKYRDRIK</sequence>
<accession>A0A1M6M2L1</accession>
<comment type="similarity">
    <text evidence="1">Belongs to the class-I fumarase family.</text>
</comment>
<feature type="domain" description="Fe-S hydro-lyase tartrate dehydratase beta-type catalytic" evidence="3">
    <location>
        <begin position="4"/>
        <end position="174"/>
    </location>
</feature>
<evidence type="ECO:0000256" key="2">
    <source>
        <dbReference type="ARBA" id="ARBA00023239"/>
    </source>
</evidence>
<proteinExistence type="inferred from homology"/>
<dbReference type="InterPro" id="IPR004647">
    <property type="entry name" value="Fe-S_hydro-lyase_TtdB-typ_cat"/>
</dbReference>
<dbReference type="NCBIfam" id="TIGR00723">
    <property type="entry name" value="ttdB_fumA_fumB"/>
    <property type="match status" value="1"/>
</dbReference>
<evidence type="ECO:0000313" key="5">
    <source>
        <dbReference type="Proteomes" id="UP000184310"/>
    </source>
</evidence>
<protein>
    <submittedName>
        <fullName evidence="4">Fumarate hydratase subunit beta</fullName>
    </submittedName>
</protein>
<dbReference type="EMBL" id="FQZB01000010">
    <property type="protein sequence ID" value="SHJ77639.1"/>
    <property type="molecule type" value="Genomic_DNA"/>
</dbReference>
<dbReference type="Proteomes" id="UP000184310">
    <property type="component" value="Unassembled WGS sequence"/>
</dbReference>
<dbReference type="RefSeq" id="WP_072988156.1">
    <property type="nucleotide sequence ID" value="NZ_FQZB01000010.1"/>
</dbReference>
<dbReference type="Pfam" id="PF05683">
    <property type="entry name" value="Fumerase_C"/>
    <property type="match status" value="1"/>
</dbReference>
<dbReference type="GO" id="GO:0016836">
    <property type="term" value="F:hydro-lyase activity"/>
    <property type="evidence" value="ECO:0007669"/>
    <property type="project" value="InterPro"/>
</dbReference>
<dbReference type="NCBIfam" id="NF005310">
    <property type="entry name" value="PRK06842.1"/>
    <property type="match status" value="1"/>
</dbReference>
<evidence type="ECO:0000313" key="4">
    <source>
        <dbReference type="EMBL" id="SHJ77639.1"/>
    </source>
</evidence>
<keyword evidence="5" id="KW-1185">Reference proteome</keyword>
<keyword evidence="2" id="KW-0456">Lyase</keyword>
<dbReference type="PANTHER" id="PTHR43351:SF2">
    <property type="entry name" value="L(+)-TARTRATE DEHYDRATASE SUBUNIT BETA-RELATED"/>
    <property type="match status" value="1"/>
</dbReference>
<organism evidence="4 5">
    <name type="scientific">Clostridium cavendishii DSM 21758</name>
    <dbReference type="NCBI Taxonomy" id="1121302"/>
    <lineage>
        <taxon>Bacteria</taxon>
        <taxon>Bacillati</taxon>
        <taxon>Bacillota</taxon>
        <taxon>Clostridia</taxon>
        <taxon>Eubacteriales</taxon>
        <taxon>Clostridiaceae</taxon>
        <taxon>Clostridium</taxon>
    </lineage>
</organism>
<gene>
    <name evidence="4" type="ORF">SAMN02745163_02572</name>
</gene>
<evidence type="ECO:0000256" key="1">
    <source>
        <dbReference type="ARBA" id="ARBA00008876"/>
    </source>
</evidence>
<dbReference type="InterPro" id="IPR036660">
    <property type="entry name" value="Fe-S_hydroAse_TtdB_cat_sf"/>
</dbReference>
<dbReference type="AlphaFoldDB" id="A0A1M6M2L1"/>
<dbReference type="Gene3D" id="3.20.130.10">
    <property type="entry name" value="Fe-S hydro-lyase, tartrate dehydratase beta-type, catalytic domain"/>
    <property type="match status" value="1"/>
</dbReference>
<dbReference type="SUPFAM" id="SSF117457">
    <property type="entry name" value="FumA C-terminal domain-like"/>
    <property type="match status" value="1"/>
</dbReference>
<dbReference type="PANTHER" id="PTHR43351">
    <property type="entry name" value="L(+)-TARTRATE DEHYDRATASE SUBUNIT BETA"/>
    <property type="match status" value="1"/>
</dbReference>
<name>A0A1M6M2L1_9CLOT</name>
<dbReference type="OrthoDB" id="9798978at2"/>
<dbReference type="STRING" id="1121302.SAMN02745163_02572"/>